<dbReference type="EMBL" id="CP034159">
    <property type="protein sequence ID" value="AZI32949.1"/>
    <property type="molecule type" value="Genomic_DNA"/>
</dbReference>
<dbReference type="RefSeq" id="WP_125023907.1">
    <property type="nucleotide sequence ID" value="NZ_CP034159.1"/>
</dbReference>
<protein>
    <submittedName>
        <fullName evidence="1">Uncharacterized protein</fullName>
    </submittedName>
</protein>
<dbReference type="PROSITE" id="PS51257">
    <property type="entry name" value="PROKAR_LIPOPROTEIN"/>
    <property type="match status" value="1"/>
</dbReference>
<accession>A0A3G8XIT1</accession>
<gene>
    <name evidence="1" type="ORF">EIB73_07080</name>
</gene>
<sequence>MKKTVHFFLAFNLFLSCENPSILETISDKNVTISFRKDSDEKVLVLNVPLEFTLNLNSEKIKNVRIYYISNGKLSSLSEDYAVYDRASNQKLLFDIKKVNQKYPANIYIIDRRISIQEEKALELVNRYAPNSNLSNLQSDNDSITLTSYKKFREDNPQFITNMRKESDSLKLNLVFGKGKTKIIGKKIEW</sequence>
<keyword evidence="2" id="KW-1185">Reference proteome</keyword>
<organism evidence="1 2">
    <name type="scientific">Kaistella carnis</name>
    <dbReference type="NCBI Taxonomy" id="1241979"/>
    <lineage>
        <taxon>Bacteria</taxon>
        <taxon>Pseudomonadati</taxon>
        <taxon>Bacteroidota</taxon>
        <taxon>Flavobacteriia</taxon>
        <taxon>Flavobacteriales</taxon>
        <taxon>Weeksellaceae</taxon>
        <taxon>Chryseobacterium group</taxon>
        <taxon>Kaistella</taxon>
    </lineage>
</organism>
<dbReference type="Proteomes" id="UP000270185">
    <property type="component" value="Chromosome"/>
</dbReference>
<reference evidence="2" key="1">
    <citation type="submission" date="2018-11" db="EMBL/GenBank/DDBJ databases">
        <title>Proposal to divide the Flavobacteriaceae and reorganize its genera based on Amino Acid Identity values calculated from whole genome sequences.</title>
        <authorList>
            <person name="Nicholson A.C."/>
            <person name="Gulvik C.A."/>
            <person name="Whitney A.M."/>
            <person name="Humrighouse B.W."/>
            <person name="Bell M."/>
            <person name="Holmes B."/>
            <person name="Steigerwalt A.G."/>
            <person name="Villarma A."/>
            <person name="Sheth M."/>
            <person name="Batra D."/>
            <person name="Pryor J."/>
            <person name="Bernardet J.-F."/>
            <person name="Hugo C."/>
            <person name="Kampfer P."/>
            <person name="Newman J.D."/>
            <person name="McQuiston J.R."/>
        </authorList>
    </citation>
    <scope>NUCLEOTIDE SEQUENCE [LARGE SCALE GENOMIC DNA]</scope>
    <source>
        <strain evidence="2">G0081</strain>
    </source>
</reference>
<name>A0A3G8XIT1_9FLAO</name>
<evidence type="ECO:0000313" key="1">
    <source>
        <dbReference type="EMBL" id="AZI32949.1"/>
    </source>
</evidence>
<dbReference type="OrthoDB" id="1366371at2"/>
<dbReference type="KEGG" id="ccas:EIB73_07080"/>
<proteinExistence type="predicted"/>
<evidence type="ECO:0000313" key="2">
    <source>
        <dbReference type="Proteomes" id="UP000270185"/>
    </source>
</evidence>
<dbReference type="AlphaFoldDB" id="A0A3G8XIT1"/>